<dbReference type="Pfam" id="PF04860">
    <property type="entry name" value="Phage_portal"/>
    <property type="match status" value="1"/>
</dbReference>
<protein>
    <submittedName>
        <fullName evidence="1">Phage portal protein</fullName>
    </submittedName>
</protein>
<reference evidence="1 2" key="1">
    <citation type="journal article" date="2020" name="Antonie Van Leeuwenhoek">
        <title>Rhodopirellula heiligendammensis sp. nov., Rhodopirellula pilleata sp. nov., and Rhodopirellula solitaria sp. nov. isolated from natural or artificial marine surfaces in Northern Germany and California, USA, and emended description of the genus Rhodopirellula.</title>
        <authorList>
            <person name="Kallscheuer N."/>
            <person name="Wiegand S."/>
            <person name="Jogler M."/>
            <person name="Boedeker C."/>
            <person name="Peeters S.H."/>
            <person name="Rast P."/>
            <person name="Heuer A."/>
            <person name="Jetten M.S.M."/>
            <person name="Rohde M."/>
            <person name="Jogler C."/>
        </authorList>
    </citation>
    <scope>NUCLEOTIDE SEQUENCE [LARGE SCALE GENOMIC DNA]</scope>
    <source>
        <strain evidence="1 2">Poly21</strain>
    </source>
</reference>
<proteinExistence type="predicted"/>
<dbReference type="OrthoDB" id="9765386at2"/>
<dbReference type="NCBIfam" id="TIGR01537">
    <property type="entry name" value="portal_HK97"/>
    <property type="match status" value="1"/>
</dbReference>
<evidence type="ECO:0000313" key="2">
    <source>
        <dbReference type="Proteomes" id="UP000319908"/>
    </source>
</evidence>
<dbReference type="InterPro" id="IPR006427">
    <property type="entry name" value="Portal_HK97"/>
</dbReference>
<sequence length="399" mass="44427">MGRILNAIADIIAPERRNAMTPTMENPNASIVDSLNSSIAGFGNALTVEKLAGYPPVAQAVGMIAGDCASLPLATYKRNGKNRDKDKSHESYSLLNLDGAPNEYTTAFDMWFDFYHDALLRGCGLLWIERRGIKPIAMHRLDPDAWRPVKVNRRVYWVNYGTPPIVLPEADVLHHSGVRLDGLTPSSPIRRYADTFKTGTSLQKFAASFFENGAHVGGVLRAPQGASPAAIDNVEEGVRTKANPANWFKTLILRDGFEFIRTSASPKDAQLGELDETETRHVAQIYNIPPSRLGLKDSVAYNSLEQEEKRYIRSTCGPHLRRVMAQANRKLLRPSEMGTHFIEYVIDALQWTDGAARANIATQGIQAGWLETNEVRRWYNLPTKEKPENEAEPDNKVAE</sequence>
<dbReference type="Proteomes" id="UP000319908">
    <property type="component" value="Unassembled WGS sequence"/>
</dbReference>
<dbReference type="EMBL" id="SJPU01000001">
    <property type="protein sequence ID" value="TWU19549.1"/>
    <property type="molecule type" value="Genomic_DNA"/>
</dbReference>
<keyword evidence="2" id="KW-1185">Reference proteome</keyword>
<organism evidence="1 2">
    <name type="scientific">Allorhodopirellula heiligendammensis</name>
    <dbReference type="NCBI Taxonomy" id="2714739"/>
    <lineage>
        <taxon>Bacteria</taxon>
        <taxon>Pseudomonadati</taxon>
        <taxon>Planctomycetota</taxon>
        <taxon>Planctomycetia</taxon>
        <taxon>Pirellulales</taxon>
        <taxon>Pirellulaceae</taxon>
        <taxon>Allorhodopirellula</taxon>
    </lineage>
</organism>
<comment type="caution">
    <text evidence="1">The sequence shown here is derived from an EMBL/GenBank/DDBJ whole genome shotgun (WGS) entry which is preliminary data.</text>
</comment>
<dbReference type="RefSeq" id="WP_146406333.1">
    <property type="nucleotide sequence ID" value="NZ_SJPU01000001.1"/>
</dbReference>
<accession>A0A5C6C9U1</accession>
<evidence type="ECO:0000313" key="1">
    <source>
        <dbReference type="EMBL" id="TWU19549.1"/>
    </source>
</evidence>
<dbReference type="AlphaFoldDB" id="A0A5C6C9U1"/>
<name>A0A5C6C9U1_9BACT</name>
<gene>
    <name evidence="1" type="ORF">Poly21_17230</name>
</gene>
<dbReference type="InterPro" id="IPR006944">
    <property type="entry name" value="Phage/GTA_portal"/>
</dbReference>